<reference evidence="1" key="2">
    <citation type="journal article" date="2015" name="Data Brief">
        <title>Shoot transcriptome of the giant reed, Arundo donax.</title>
        <authorList>
            <person name="Barrero R.A."/>
            <person name="Guerrero F.D."/>
            <person name="Moolhuijzen P."/>
            <person name="Goolsby J.A."/>
            <person name="Tidwell J."/>
            <person name="Bellgard S.E."/>
            <person name="Bellgard M.I."/>
        </authorList>
    </citation>
    <scope>NUCLEOTIDE SEQUENCE</scope>
    <source>
        <tissue evidence="1">Shoot tissue taken approximately 20 cm above the soil surface</tissue>
    </source>
</reference>
<name>A0A0A8YA09_ARUDO</name>
<sequence length="44" mass="5131">MNNTYIKIGSSLFVFSLFTSLKVPWHQPMTPYEVRSPTRLCSPR</sequence>
<proteinExistence type="predicted"/>
<dbReference type="EMBL" id="GBRH01275665">
    <property type="protein sequence ID" value="JAD22230.1"/>
    <property type="molecule type" value="Transcribed_RNA"/>
</dbReference>
<organism evidence="1">
    <name type="scientific">Arundo donax</name>
    <name type="common">Giant reed</name>
    <name type="synonym">Donax arundinaceus</name>
    <dbReference type="NCBI Taxonomy" id="35708"/>
    <lineage>
        <taxon>Eukaryota</taxon>
        <taxon>Viridiplantae</taxon>
        <taxon>Streptophyta</taxon>
        <taxon>Embryophyta</taxon>
        <taxon>Tracheophyta</taxon>
        <taxon>Spermatophyta</taxon>
        <taxon>Magnoliopsida</taxon>
        <taxon>Liliopsida</taxon>
        <taxon>Poales</taxon>
        <taxon>Poaceae</taxon>
        <taxon>PACMAD clade</taxon>
        <taxon>Arundinoideae</taxon>
        <taxon>Arundineae</taxon>
        <taxon>Arundo</taxon>
    </lineage>
</organism>
<dbReference type="AlphaFoldDB" id="A0A0A8YA09"/>
<accession>A0A0A8YA09</accession>
<reference evidence="1" key="1">
    <citation type="submission" date="2014-09" db="EMBL/GenBank/DDBJ databases">
        <authorList>
            <person name="Magalhaes I.L.F."/>
            <person name="Oliveira U."/>
            <person name="Santos F.R."/>
            <person name="Vidigal T.H.D.A."/>
            <person name="Brescovit A.D."/>
            <person name="Santos A.J."/>
        </authorList>
    </citation>
    <scope>NUCLEOTIDE SEQUENCE</scope>
    <source>
        <tissue evidence="1">Shoot tissue taken approximately 20 cm above the soil surface</tissue>
    </source>
</reference>
<evidence type="ECO:0000313" key="1">
    <source>
        <dbReference type="EMBL" id="JAD22230.1"/>
    </source>
</evidence>
<protein>
    <submittedName>
        <fullName evidence="1">Uncharacterized protein</fullName>
    </submittedName>
</protein>